<comment type="caution">
    <text evidence="1">The sequence shown here is derived from an EMBL/GenBank/DDBJ whole genome shotgun (WGS) entry which is preliminary data.</text>
</comment>
<keyword evidence="2" id="KW-1185">Reference proteome</keyword>
<gene>
    <name evidence="1" type="ORF">NRB20_34390</name>
</gene>
<organism evidence="1 2">
    <name type="scientific">Nocardia macrotermitis</name>
    <dbReference type="NCBI Taxonomy" id="2585198"/>
    <lineage>
        <taxon>Bacteria</taxon>
        <taxon>Bacillati</taxon>
        <taxon>Actinomycetota</taxon>
        <taxon>Actinomycetes</taxon>
        <taxon>Mycobacteriales</taxon>
        <taxon>Nocardiaceae</taxon>
        <taxon>Nocardia</taxon>
    </lineage>
</organism>
<accession>A0A7K0D3M9</accession>
<dbReference type="EMBL" id="WEGK01000006">
    <property type="protein sequence ID" value="MQY20336.1"/>
    <property type="molecule type" value="Genomic_DNA"/>
</dbReference>
<evidence type="ECO:0000313" key="2">
    <source>
        <dbReference type="Proteomes" id="UP000438448"/>
    </source>
</evidence>
<dbReference type="AlphaFoldDB" id="A0A7K0D3M9"/>
<evidence type="ECO:0000313" key="1">
    <source>
        <dbReference type="EMBL" id="MQY20336.1"/>
    </source>
</evidence>
<name>A0A7K0D3M9_9NOCA</name>
<reference evidence="1 2" key="1">
    <citation type="submission" date="2019-10" db="EMBL/GenBank/DDBJ databases">
        <title>Nocardia macrotermitis sp. nov. and Nocardia aurantia sp. nov., isolated from the gut of fungus growing-termite Macrotermes natalensis.</title>
        <authorList>
            <person name="Benndorf R."/>
            <person name="Schwitalla J."/>
            <person name="Martin K."/>
            <person name="De Beer W."/>
            <person name="Kaster A.-K."/>
            <person name="Vollmers J."/>
            <person name="Poulsen M."/>
            <person name="Beemelmanns C."/>
        </authorList>
    </citation>
    <scope>NUCLEOTIDE SEQUENCE [LARGE SCALE GENOMIC DNA]</scope>
    <source>
        <strain evidence="1 2">RB20</strain>
    </source>
</reference>
<sequence>MLAIGVVTIGMGMVGQDVQRNGPRPTIVDVGGLELSMRSGLL</sequence>
<proteinExistence type="predicted"/>
<dbReference type="Proteomes" id="UP000438448">
    <property type="component" value="Unassembled WGS sequence"/>
</dbReference>
<protein>
    <submittedName>
        <fullName evidence="1">Uncharacterized protein</fullName>
    </submittedName>
</protein>